<dbReference type="OrthoDB" id="4965464at2"/>
<keyword evidence="2" id="KW-1185">Reference proteome</keyword>
<name>A0A3A4F1S4_9MICC</name>
<organism evidence="1 2">
    <name type="scientific">Nesterenkonia natronophila</name>
    <dbReference type="NCBI Taxonomy" id="2174932"/>
    <lineage>
        <taxon>Bacteria</taxon>
        <taxon>Bacillati</taxon>
        <taxon>Actinomycetota</taxon>
        <taxon>Actinomycetes</taxon>
        <taxon>Micrococcales</taxon>
        <taxon>Micrococcaceae</taxon>
        <taxon>Nesterenkonia</taxon>
    </lineage>
</organism>
<dbReference type="GO" id="GO:0008641">
    <property type="term" value="F:ubiquitin-like modifier activating enzyme activity"/>
    <property type="evidence" value="ECO:0007669"/>
    <property type="project" value="InterPro"/>
</dbReference>
<evidence type="ECO:0000313" key="1">
    <source>
        <dbReference type="EMBL" id="RJN31776.1"/>
    </source>
</evidence>
<gene>
    <name evidence="1" type="ORF">D3250_06520</name>
</gene>
<proteinExistence type="predicted"/>
<dbReference type="InterPro" id="IPR035985">
    <property type="entry name" value="Ubiquitin-activating_enz"/>
</dbReference>
<protein>
    <recommendedName>
        <fullName evidence="3">THIF-type NAD/FAD binding fold domain-containing protein</fullName>
    </recommendedName>
</protein>
<dbReference type="EMBL" id="QYZP01000002">
    <property type="protein sequence ID" value="RJN31776.1"/>
    <property type="molecule type" value="Genomic_DNA"/>
</dbReference>
<evidence type="ECO:0008006" key="3">
    <source>
        <dbReference type="Google" id="ProtNLM"/>
    </source>
</evidence>
<dbReference type="AlphaFoldDB" id="A0A3A4F1S4"/>
<sequence>MSTVAAQQDPHPAAVCRARRRLATVVVEGLDPVGFRISEHLITNTIGTLVLRDDHQVTLRDAGFRSVDVGRNRAEAAADLLTGKAEESAVVEAPPDSSIRGADLHVLVGSHRLPDTVLNGSLEESAAVLPVMVTATGWRVGPLLLQESLVCSHCMGVGRLTERRPFRVFADAGLLGEAAAAVAAQQVAVLIDGMVPCAIAGAGLMADAATGSIELLRHLPGQECACLEASEELAGEELNGL</sequence>
<dbReference type="SUPFAM" id="SSF69572">
    <property type="entry name" value="Activating enzymes of the ubiquitin-like proteins"/>
    <property type="match status" value="1"/>
</dbReference>
<reference evidence="1 2" key="1">
    <citation type="submission" date="2018-09" db="EMBL/GenBank/DDBJ databases">
        <title>Nesterenkonia natronophila sp. nov., an alkaliphilic actinobacteriume isolated from a soda lake, and emended description of the genus Nesterenkonia.</title>
        <authorList>
            <person name="Menes R.J."/>
            <person name="Iriarte A."/>
        </authorList>
    </citation>
    <scope>NUCLEOTIDE SEQUENCE [LARGE SCALE GENOMIC DNA]</scope>
    <source>
        <strain evidence="1 2">M8</strain>
    </source>
</reference>
<comment type="caution">
    <text evidence="1">The sequence shown here is derived from an EMBL/GenBank/DDBJ whole genome shotgun (WGS) entry which is preliminary data.</text>
</comment>
<dbReference type="Gene3D" id="3.40.50.720">
    <property type="entry name" value="NAD(P)-binding Rossmann-like Domain"/>
    <property type="match status" value="1"/>
</dbReference>
<accession>A0A3A4F1S4</accession>
<evidence type="ECO:0000313" key="2">
    <source>
        <dbReference type="Proteomes" id="UP000266615"/>
    </source>
</evidence>
<dbReference type="Proteomes" id="UP000266615">
    <property type="component" value="Unassembled WGS sequence"/>
</dbReference>
<dbReference type="RefSeq" id="WP_119902562.1">
    <property type="nucleotide sequence ID" value="NZ_QYZP01000002.1"/>
</dbReference>